<dbReference type="PANTHER" id="PTHR42718:SF9">
    <property type="entry name" value="MAJOR FACILITATOR SUPERFAMILY MULTIDRUG TRANSPORTER MFSC"/>
    <property type="match status" value="1"/>
</dbReference>
<evidence type="ECO:0000313" key="8">
    <source>
        <dbReference type="EMBL" id="TYR19639.1"/>
    </source>
</evidence>
<comment type="caution">
    <text evidence="8">The sequence shown here is derived from an EMBL/GenBank/DDBJ whole genome shotgun (WGS) entry which is preliminary data.</text>
</comment>
<feature type="transmembrane region" description="Helical" evidence="6">
    <location>
        <begin position="310"/>
        <end position="331"/>
    </location>
</feature>
<evidence type="ECO:0000256" key="5">
    <source>
        <dbReference type="ARBA" id="ARBA00023136"/>
    </source>
</evidence>
<dbReference type="EMBL" id="VSZI01000001">
    <property type="protein sequence ID" value="TYR19639.1"/>
    <property type="molecule type" value="Genomic_DNA"/>
</dbReference>
<sequence>MLVAAAFVVILNETTLSVALPVLMGYFEITADVAQWLVTSFMLTMAVVIPMTGYIMQRFSLRQVYAAAMLLFLAGTVLAVVAPVFPVLLVARIIQASGTALVIPLLMTTIMRLVPLERRGGVFGLVSVVIAVAPALGPTFSGLVLHSLGWRWIFILMLPLVVLALVVGLLLVRNFEEPTRPYLDVPSVFLSAVGFAATLYGMAGLSDLADGIPVARVAVMVGGIVVLGVFFGRQRSLAREARAGKSAAAEEQGAGKRVREPLLDLAPLGERNYRLSLALMLLTFAMLFGFIILMPMFAQQVMGLSESQSGLAILPGGLAMGVMGPFVGRVYDARGTRVLTIPGSILMSAAMLGLVVLGRDSSFWALTGVAVVLHIGIALLMTPLMSNALAAVPDALASHGQAILNTFQQVAAAGGTAIFIAIMTFGTQRALNSAPGDAVGGLASGLNLAFLVGAVFSLVIVLFTVFVPLDAKKPMKEKKAQSDN</sequence>
<evidence type="ECO:0000313" key="9">
    <source>
        <dbReference type="Proteomes" id="UP000324726"/>
    </source>
</evidence>
<evidence type="ECO:0000259" key="7">
    <source>
        <dbReference type="PROSITE" id="PS50850"/>
    </source>
</evidence>
<feature type="transmembrane region" description="Helical" evidence="6">
    <location>
        <begin position="402"/>
        <end position="426"/>
    </location>
</feature>
<comment type="subcellular location">
    <subcellularLocation>
        <location evidence="1">Cell membrane</location>
        <topology evidence="1">Multi-pass membrane protein</topology>
    </subcellularLocation>
</comment>
<dbReference type="Gene3D" id="1.20.1720.10">
    <property type="entry name" value="Multidrug resistance protein D"/>
    <property type="match status" value="1"/>
</dbReference>
<dbReference type="SUPFAM" id="SSF103473">
    <property type="entry name" value="MFS general substrate transporter"/>
    <property type="match status" value="1"/>
</dbReference>
<evidence type="ECO:0000256" key="2">
    <source>
        <dbReference type="ARBA" id="ARBA00022448"/>
    </source>
</evidence>
<feature type="transmembrane region" description="Helical" evidence="6">
    <location>
        <begin position="214"/>
        <end position="232"/>
    </location>
</feature>
<feature type="transmembrane region" description="Helical" evidence="6">
    <location>
        <begin position="446"/>
        <end position="469"/>
    </location>
</feature>
<dbReference type="GO" id="GO:0022857">
    <property type="term" value="F:transmembrane transporter activity"/>
    <property type="evidence" value="ECO:0007669"/>
    <property type="project" value="InterPro"/>
</dbReference>
<dbReference type="Gene3D" id="1.20.1250.20">
    <property type="entry name" value="MFS general substrate transporter like domains"/>
    <property type="match status" value="1"/>
</dbReference>
<gene>
    <name evidence="8" type="ORF">FYJ87_01080</name>
</gene>
<feature type="transmembrane region" description="Helical" evidence="6">
    <location>
        <begin position="363"/>
        <end position="381"/>
    </location>
</feature>
<dbReference type="InterPro" id="IPR020846">
    <property type="entry name" value="MFS_dom"/>
</dbReference>
<accession>A0A5D4FWJ3</accession>
<feature type="transmembrane region" description="Helical" evidence="6">
    <location>
        <begin position="67"/>
        <end position="87"/>
    </location>
</feature>
<feature type="transmembrane region" description="Helical" evidence="6">
    <location>
        <begin position="121"/>
        <end position="140"/>
    </location>
</feature>
<dbReference type="RefSeq" id="WP_148811388.1">
    <property type="nucleotide sequence ID" value="NZ_VSZI01000001.1"/>
</dbReference>
<dbReference type="PROSITE" id="PS50850">
    <property type="entry name" value="MFS"/>
    <property type="match status" value="1"/>
</dbReference>
<feature type="transmembrane region" description="Helical" evidence="6">
    <location>
        <begin position="93"/>
        <end position="114"/>
    </location>
</feature>
<proteinExistence type="predicted"/>
<feature type="transmembrane region" description="Helical" evidence="6">
    <location>
        <begin position="35"/>
        <end position="55"/>
    </location>
</feature>
<dbReference type="PANTHER" id="PTHR42718">
    <property type="entry name" value="MAJOR FACILITATOR SUPERFAMILY MULTIDRUG TRANSPORTER MFSC"/>
    <property type="match status" value="1"/>
</dbReference>
<keyword evidence="5 6" id="KW-0472">Membrane</keyword>
<organism evidence="8 9">
    <name type="scientific">Corynebacterium urealyticum</name>
    <dbReference type="NCBI Taxonomy" id="43771"/>
    <lineage>
        <taxon>Bacteria</taxon>
        <taxon>Bacillati</taxon>
        <taxon>Actinomycetota</taxon>
        <taxon>Actinomycetes</taxon>
        <taxon>Mycobacteriales</taxon>
        <taxon>Corynebacteriaceae</taxon>
        <taxon>Corynebacterium</taxon>
    </lineage>
</organism>
<feature type="domain" description="Major facilitator superfamily (MFS) profile" evidence="7">
    <location>
        <begin position="1"/>
        <end position="472"/>
    </location>
</feature>
<evidence type="ECO:0000256" key="6">
    <source>
        <dbReference type="SAM" id="Phobius"/>
    </source>
</evidence>
<dbReference type="AlphaFoldDB" id="A0A5D4FWJ3"/>
<keyword evidence="4 6" id="KW-1133">Transmembrane helix</keyword>
<dbReference type="InterPro" id="IPR011701">
    <property type="entry name" value="MFS"/>
</dbReference>
<dbReference type="Proteomes" id="UP000324726">
    <property type="component" value="Unassembled WGS sequence"/>
</dbReference>
<dbReference type="GO" id="GO:0005886">
    <property type="term" value="C:plasma membrane"/>
    <property type="evidence" value="ECO:0007669"/>
    <property type="project" value="UniProtKB-SubCell"/>
</dbReference>
<dbReference type="PRINTS" id="PR01036">
    <property type="entry name" value="TCRTETB"/>
</dbReference>
<keyword evidence="3 6" id="KW-0812">Transmembrane</keyword>
<feature type="transmembrane region" description="Helical" evidence="6">
    <location>
        <begin position="152"/>
        <end position="171"/>
    </location>
</feature>
<evidence type="ECO:0000256" key="3">
    <source>
        <dbReference type="ARBA" id="ARBA00022692"/>
    </source>
</evidence>
<feature type="transmembrane region" description="Helical" evidence="6">
    <location>
        <begin position="338"/>
        <end position="357"/>
    </location>
</feature>
<name>A0A5D4FWJ3_9CORY</name>
<protein>
    <submittedName>
        <fullName evidence="8">Multidrug efflux MFS transporter</fullName>
    </submittedName>
</protein>
<feature type="transmembrane region" description="Helical" evidence="6">
    <location>
        <begin position="277"/>
        <end position="298"/>
    </location>
</feature>
<reference evidence="8 9" key="1">
    <citation type="submission" date="2019-08" db="EMBL/GenBank/DDBJ databases">
        <title>Draft genome of C. urealyticum strain VH4248.</title>
        <authorList>
            <person name="Navas J."/>
        </authorList>
    </citation>
    <scope>NUCLEOTIDE SEQUENCE [LARGE SCALE GENOMIC DNA]</scope>
    <source>
        <strain evidence="8 9">VH4248</strain>
    </source>
</reference>
<dbReference type="Pfam" id="PF07690">
    <property type="entry name" value="MFS_1"/>
    <property type="match status" value="1"/>
</dbReference>
<keyword evidence="2" id="KW-0813">Transport</keyword>
<evidence type="ECO:0000256" key="1">
    <source>
        <dbReference type="ARBA" id="ARBA00004651"/>
    </source>
</evidence>
<evidence type="ECO:0000256" key="4">
    <source>
        <dbReference type="ARBA" id="ARBA00022989"/>
    </source>
</evidence>
<dbReference type="InterPro" id="IPR036259">
    <property type="entry name" value="MFS_trans_sf"/>
</dbReference>
<feature type="transmembrane region" description="Helical" evidence="6">
    <location>
        <begin position="183"/>
        <end position="202"/>
    </location>
</feature>